<feature type="domain" description="Aminotransferase class I/classII large" evidence="6">
    <location>
        <begin position="41"/>
        <end position="401"/>
    </location>
</feature>
<keyword evidence="8" id="KW-1185">Reference proteome</keyword>
<evidence type="ECO:0000256" key="5">
    <source>
        <dbReference type="SAM" id="MobiDB-lite"/>
    </source>
</evidence>
<keyword evidence="3 7" id="KW-0808">Transferase</keyword>
<dbReference type="CDD" id="cd00609">
    <property type="entry name" value="AAT_like"/>
    <property type="match status" value="1"/>
</dbReference>
<dbReference type="InterPro" id="IPR050859">
    <property type="entry name" value="Class-I_PLP-dep_aminotransf"/>
</dbReference>
<protein>
    <submittedName>
        <fullName evidence="7">PLP-dependent aminotransferase family protein</fullName>
    </submittedName>
</protein>
<dbReference type="GO" id="GO:0030170">
    <property type="term" value="F:pyridoxal phosphate binding"/>
    <property type="evidence" value="ECO:0007669"/>
    <property type="project" value="InterPro"/>
</dbReference>
<gene>
    <name evidence="7" type="ORF">GTW58_09360</name>
</gene>
<evidence type="ECO:0000256" key="1">
    <source>
        <dbReference type="ARBA" id="ARBA00001933"/>
    </source>
</evidence>
<dbReference type="InterPro" id="IPR015422">
    <property type="entry name" value="PyrdxlP-dep_Trfase_small"/>
</dbReference>
<dbReference type="EMBL" id="JAAVUN010000017">
    <property type="protein sequence ID" value="NKE10133.1"/>
    <property type="molecule type" value="Genomic_DNA"/>
</dbReference>
<dbReference type="PANTHER" id="PTHR42790">
    <property type="entry name" value="AMINOTRANSFERASE"/>
    <property type="match status" value="1"/>
</dbReference>
<evidence type="ECO:0000259" key="6">
    <source>
        <dbReference type="Pfam" id="PF00155"/>
    </source>
</evidence>
<dbReference type="Gene3D" id="3.40.640.10">
    <property type="entry name" value="Type I PLP-dependent aspartate aminotransferase-like (Major domain)"/>
    <property type="match status" value="1"/>
</dbReference>
<dbReference type="AlphaFoldDB" id="A0A846TNY9"/>
<dbReference type="GO" id="GO:0008483">
    <property type="term" value="F:transaminase activity"/>
    <property type="evidence" value="ECO:0007669"/>
    <property type="project" value="UniProtKB-KW"/>
</dbReference>
<evidence type="ECO:0000256" key="2">
    <source>
        <dbReference type="ARBA" id="ARBA00022576"/>
    </source>
</evidence>
<dbReference type="GO" id="GO:1901605">
    <property type="term" value="P:alpha-amino acid metabolic process"/>
    <property type="evidence" value="ECO:0007669"/>
    <property type="project" value="TreeGrafter"/>
</dbReference>
<keyword evidence="2 7" id="KW-0032">Aminotransferase</keyword>
<dbReference type="InterPro" id="IPR015421">
    <property type="entry name" value="PyrdxlP-dep_Trfase_major"/>
</dbReference>
<evidence type="ECO:0000313" key="8">
    <source>
        <dbReference type="Proteomes" id="UP000521379"/>
    </source>
</evidence>
<keyword evidence="4" id="KW-0663">Pyridoxal phosphate</keyword>
<dbReference type="SUPFAM" id="SSF53383">
    <property type="entry name" value="PLP-dependent transferases"/>
    <property type="match status" value="1"/>
</dbReference>
<evidence type="ECO:0000256" key="4">
    <source>
        <dbReference type="ARBA" id="ARBA00022898"/>
    </source>
</evidence>
<evidence type="ECO:0000313" key="7">
    <source>
        <dbReference type="EMBL" id="NKE10133.1"/>
    </source>
</evidence>
<proteinExistence type="predicted"/>
<sequence>MSRHQPSPTASSTDTGFATRSKEFRPSPVRAVFETALDPSVVSLAGGNPDLSTLPEGSVAQLASSLLSERGPEILQYGSGAGIDGLRELVVELMARRGSSIGSGEVQPLAGSQVGLDLVTKLYCNPGDVILAEDPTYVGALGVFGSYEVQVRHVNIDQDGLDPEAVAHAIDAARAQGHRVPFVYTVPTHQNPTGVTLSPERRRALVEVCAARGVMIIEDDPYGLLDFERTTGPVATLHSMAPEHVIHLGSASKIFSPGLRVGWAVAPAHVRARMQIAAEAVLVHPSVLSQELVVTWLGSPQWTTVLDRSVEFYRERAQATTAALQEHLGDRAEWTDPKGGFFTWVRFPGVELGDILNRGIQEGVLIVPGAACYADGRSSDAVRVAYSGVSPYRVAEGIRRLARAVPAR</sequence>
<dbReference type="InterPro" id="IPR004839">
    <property type="entry name" value="Aminotransferase_I/II_large"/>
</dbReference>
<dbReference type="PANTHER" id="PTHR42790:SF19">
    <property type="entry name" value="KYNURENINE_ALPHA-AMINOADIPATE AMINOTRANSFERASE, MITOCHONDRIAL"/>
    <property type="match status" value="1"/>
</dbReference>
<name>A0A846TNY9_9MICC</name>
<reference evidence="7 8" key="1">
    <citation type="submission" date="2020-02" db="EMBL/GenBank/DDBJ databases">
        <authorList>
            <person name="Sun Q."/>
        </authorList>
    </citation>
    <scope>NUCLEOTIDE SEQUENCE [LARGE SCALE GENOMIC DNA]</scope>
    <source>
        <strain evidence="7 8">YIM 13062</strain>
    </source>
</reference>
<evidence type="ECO:0000256" key="3">
    <source>
        <dbReference type="ARBA" id="ARBA00022679"/>
    </source>
</evidence>
<accession>A0A846TNY9</accession>
<comment type="cofactor">
    <cofactor evidence="1">
        <name>pyridoxal 5'-phosphate</name>
        <dbReference type="ChEBI" id="CHEBI:597326"/>
    </cofactor>
</comment>
<dbReference type="InterPro" id="IPR015424">
    <property type="entry name" value="PyrdxlP-dep_Trfase"/>
</dbReference>
<feature type="region of interest" description="Disordered" evidence="5">
    <location>
        <begin position="1"/>
        <end position="23"/>
    </location>
</feature>
<dbReference type="Pfam" id="PF00155">
    <property type="entry name" value="Aminotran_1_2"/>
    <property type="match status" value="1"/>
</dbReference>
<organism evidence="7 8">
    <name type="scientific">Kocuria subflava</name>
    <dbReference type="NCBI Taxonomy" id="1736139"/>
    <lineage>
        <taxon>Bacteria</taxon>
        <taxon>Bacillati</taxon>
        <taxon>Actinomycetota</taxon>
        <taxon>Actinomycetes</taxon>
        <taxon>Micrococcales</taxon>
        <taxon>Micrococcaceae</taxon>
        <taxon>Kocuria</taxon>
    </lineage>
</organism>
<comment type="caution">
    <text evidence="7">The sequence shown here is derived from an EMBL/GenBank/DDBJ whole genome shotgun (WGS) entry which is preliminary data.</text>
</comment>
<dbReference type="Gene3D" id="3.90.1150.10">
    <property type="entry name" value="Aspartate Aminotransferase, domain 1"/>
    <property type="match status" value="1"/>
</dbReference>
<dbReference type="Proteomes" id="UP000521379">
    <property type="component" value="Unassembled WGS sequence"/>
</dbReference>
<feature type="compositionally biased region" description="Polar residues" evidence="5">
    <location>
        <begin position="1"/>
        <end position="18"/>
    </location>
</feature>